<dbReference type="InterPro" id="IPR021924">
    <property type="entry name" value="DUF3537"/>
</dbReference>
<dbReference type="EMBL" id="PKPP01000737">
    <property type="protein sequence ID" value="PWA89233.1"/>
    <property type="molecule type" value="Genomic_DNA"/>
</dbReference>
<dbReference type="OrthoDB" id="1833390at2759"/>
<protein>
    <submittedName>
        <fullName evidence="1">Uncharacterized protein</fullName>
    </submittedName>
</protein>
<evidence type="ECO:0000313" key="1">
    <source>
        <dbReference type="EMBL" id="PWA89233.1"/>
    </source>
</evidence>
<comment type="caution">
    <text evidence="1">The sequence shown here is derived from an EMBL/GenBank/DDBJ whole genome shotgun (WGS) entry which is preliminary data.</text>
</comment>
<keyword evidence="2" id="KW-1185">Reference proteome</keyword>
<name>A0A2U1PU26_ARTAN</name>
<proteinExistence type="predicted"/>
<gene>
    <name evidence="1" type="ORF">CTI12_AA112830</name>
</gene>
<evidence type="ECO:0000313" key="2">
    <source>
        <dbReference type="Proteomes" id="UP000245207"/>
    </source>
</evidence>
<sequence length="117" mass="13230">MILLRSATRITHKAQGATCLAAKWHALAAYELVVRRKDGDYLGKAAPKDVQRKIKGLDRLNLIKSDGKPMAGIHWCGILSQRRMSSKCVVRNYTEGAKSIWMVLEKLATWTKYSQTR</sequence>
<accession>A0A2U1PU26</accession>
<dbReference type="Pfam" id="PF12056">
    <property type="entry name" value="DUF3537"/>
    <property type="match status" value="1"/>
</dbReference>
<dbReference type="Proteomes" id="UP000245207">
    <property type="component" value="Unassembled WGS sequence"/>
</dbReference>
<reference evidence="1 2" key="1">
    <citation type="journal article" date="2018" name="Mol. Plant">
        <title>The genome of Artemisia annua provides insight into the evolution of Asteraceae family and artemisinin biosynthesis.</title>
        <authorList>
            <person name="Shen Q."/>
            <person name="Zhang L."/>
            <person name="Liao Z."/>
            <person name="Wang S."/>
            <person name="Yan T."/>
            <person name="Shi P."/>
            <person name="Liu M."/>
            <person name="Fu X."/>
            <person name="Pan Q."/>
            <person name="Wang Y."/>
            <person name="Lv Z."/>
            <person name="Lu X."/>
            <person name="Zhang F."/>
            <person name="Jiang W."/>
            <person name="Ma Y."/>
            <person name="Chen M."/>
            <person name="Hao X."/>
            <person name="Li L."/>
            <person name="Tang Y."/>
            <person name="Lv G."/>
            <person name="Zhou Y."/>
            <person name="Sun X."/>
            <person name="Brodelius P.E."/>
            <person name="Rose J.K.C."/>
            <person name="Tang K."/>
        </authorList>
    </citation>
    <scope>NUCLEOTIDE SEQUENCE [LARGE SCALE GENOMIC DNA]</scope>
    <source>
        <strain evidence="2">cv. Huhao1</strain>
        <tissue evidence="1">Leaf</tissue>
    </source>
</reference>
<organism evidence="1 2">
    <name type="scientific">Artemisia annua</name>
    <name type="common">Sweet wormwood</name>
    <dbReference type="NCBI Taxonomy" id="35608"/>
    <lineage>
        <taxon>Eukaryota</taxon>
        <taxon>Viridiplantae</taxon>
        <taxon>Streptophyta</taxon>
        <taxon>Embryophyta</taxon>
        <taxon>Tracheophyta</taxon>
        <taxon>Spermatophyta</taxon>
        <taxon>Magnoliopsida</taxon>
        <taxon>eudicotyledons</taxon>
        <taxon>Gunneridae</taxon>
        <taxon>Pentapetalae</taxon>
        <taxon>asterids</taxon>
        <taxon>campanulids</taxon>
        <taxon>Asterales</taxon>
        <taxon>Asteraceae</taxon>
        <taxon>Asteroideae</taxon>
        <taxon>Anthemideae</taxon>
        <taxon>Artemisiinae</taxon>
        <taxon>Artemisia</taxon>
    </lineage>
</organism>
<dbReference type="AlphaFoldDB" id="A0A2U1PU26"/>